<reference evidence="2" key="2">
    <citation type="journal article" date="2018" name="Mol. Plant Microbe Interact.">
        <title>Genome sequence resources for the wheat stripe rust pathogen (Puccinia striiformis f. sp. tritici) and the barley stripe rust pathogen (Puccinia striiformis f. sp. hordei).</title>
        <authorList>
            <person name="Xia C."/>
            <person name="Wang M."/>
            <person name="Yin C."/>
            <person name="Cornejo O.E."/>
            <person name="Hulbert S.H."/>
            <person name="Chen X."/>
        </authorList>
    </citation>
    <scope>NUCLEOTIDE SEQUENCE [LARGE SCALE GENOMIC DNA]</scope>
    <source>
        <strain evidence="2">93-210</strain>
    </source>
</reference>
<proteinExistence type="predicted"/>
<organism evidence="1 2">
    <name type="scientific">Puccinia striiformis f. sp. tritici</name>
    <dbReference type="NCBI Taxonomy" id="168172"/>
    <lineage>
        <taxon>Eukaryota</taxon>
        <taxon>Fungi</taxon>
        <taxon>Dikarya</taxon>
        <taxon>Basidiomycota</taxon>
        <taxon>Pucciniomycotina</taxon>
        <taxon>Pucciniomycetes</taxon>
        <taxon>Pucciniales</taxon>
        <taxon>Pucciniaceae</taxon>
        <taxon>Puccinia</taxon>
    </lineage>
</organism>
<dbReference type="Proteomes" id="UP001060170">
    <property type="component" value="Chromosome 10"/>
</dbReference>
<evidence type="ECO:0000313" key="2">
    <source>
        <dbReference type="Proteomes" id="UP001060170"/>
    </source>
</evidence>
<dbReference type="EMBL" id="CM045874">
    <property type="protein sequence ID" value="KAI7944599.1"/>
    <property type="molecule type" value="Genomic_DNA"/>
</dbReference>
<reference evidence="2" key="1">
    <citation type="journal article" date="2018" name="BMC Genomics">
        <title>Genomic insights into host adaptation between the wheat stripe rust pathogen (Puccinia striiformis f. sp. tritici) and the barley stripe rust pathogen (Puccinia striiformis f. sp. hordei).</title>
        <authorList>
            <person name="Xia C."/>
            <person name="Wang M."/>
            <person name="Yin C."/>
            <person name="Cornejo O.E."/>
            <person name="Hulbert S.H."/>
            <person name="Chen X."/>
        </authorList>
    </citation>
    <scope>NUCLEOTIDE SEQUENCE [LARGE SCALE GENOMIC DNA]</scope>
    <source>
        <strain evidence="2">93-210</strain>
    </source>
</reference>
<gene>
    <name evidence="1" type="ORF">MJO28_010294</name>
</gene>
<accession>A0ACC0E655</accession>
<sequence>AARQPIRSSSETLHSPLVHRSDSLTVITPRNLLAHSSKFPIIFSMHHTFSPASRASLFLLVVLSALVEPSFSKIVLDYRIPLTAKVADMADKATALGKLTNATIIGSNKLKDAYAFLPQTGGKFNMVTLKINDKSIFQPDKTNKKNDQVGFRRNDIVPNYDPSKLEVGKKTYHHSFIFDKSLNNKHGYLLASVEFSKAVSTHMYDIHHGTPFDAKNTDGKASADANKIRVRDINFETLFSVEMVIGKVFNFAIEVDWTKQSLRVLHSVGDEKLAEVVKSTVITPKNPKVVNVAKTGEWHIQMIKEPLPNPTDKLEERSDVPHKGIQEKGIKEQITMLRNFIEDTTTDAGSTDPDGEPATGGTGFSVKTS</sequence>
<name>A0ACC0E655_9BASI</name>
<feature type="non-terminal residue" evidence="1">
    <location>
        <position position="1"/>
    </location>
</feature>
<comment type="caution">
    <text evidence="1">The sequence shown here is derived from an EMBL/GenBank/DDBJ whole genome shotgun (WGS) entry which is preliminary data.</text>
</comment>
<evidence type="ECO:0000313" key="1">
    <source>
        <dbReference type="EMBL" id="KAI7944599.1"/>
    </source>
</evidence>
<protein>
    <submittedName>
        <fullName evidence="1">Uncharacterized protein</fullName>
    </submittedName>
</protein>
<keyword evidence="2" id="KW-1185">Reference proteome</keyword>
<reference evidence="1 2" key="3">
    <citation type="journal article" date="2022" name="Microbiol. Spectr.">
        <title>Folding features and dynamics of 3D genome architecture in plant fungal pathogens.</title>
        <authorList>
            <person name="Xia C."/>
        </authorList>
    </citation>
    <scope>NUCLEOTIDE SEQUENCE [LARGE SCALE GENOMIC DNA]</scope>
    <source>
        <strain evidence="1 2">93-210</strain>
    </source>
</reference>